<organism evidence="1 2">
    <name type="scientific">Parafilimonas terrae</name>
    <dbReference type="NCBI Taxonomy" id="1465490"/>
    <lineage>
        <taxon>Bacteria</taxon>
        <taxon>Pseudomonadati</taxon>
        <taxon>Bacteroidota</taxon>
        <taxon>Chitinophagia</taxon>
        <taxon>Chitinophagales</taxon>
        <taxon>Chitinophagaceae</taxon>
        <taxon>Parafilimonas</taxon>
    </lineage>
</organism>
<dbReference type="RefSeq" id="WP_090659841.1">
    <property type="nucleotide sequence ID" value="NZ_FOXQ01000009.1"/>
</dbReference>
<proteinExistence type="predicted"/>
<name>A0A1I5XKX8_9BACT</name>
<gene>
    <name evidence="1" type="ORF">SAMN05444277_10920</name>
</gene>
<sequence length="63" mass="7663">MGKLDKAMINQLSIKRDTERSEGWDFLTPLTKAEKTRYIMHHLIHPDYVLFDWEFFSNELEFE</sequence>
<dbReference type="Proteomes" id="UP000199031">
    <property type="component" value="Unassembled WGS sequence"/>
</dbReference>
<dbReference type="AlphaFoldDB" id="A0A1I5XKX8"/>
<dbReference type="OrthoDB" id="678636at2"/>
<evidence type="ECO:0000313" key="2">
    <source>
        <dbReference type="Proteomes" id="UP000199031"/>
    </source>
</evidence>
<evidence type="ECO:0000313" key="1">
    <source>
        <dbReference type="EMBL" id="SFQ32621.1"/>
    </source>
</evidence>
<keyword evidence="2" id="KW-1185">Reference proteome</keyword>
<reference evidence="1 2" key="1">
    <citation type="submission" date="2016-10" db="EMBL/GenBank/DDBJ databases">
        <authorList>
            <person name="de Groot N.N."/>
        </authorList>
    </citation>
    <scope>NUCLEOTIDE SEQUENCE [LARGE SCALE GENOMIC DNA]</scope>
    <source>
        <strain evidence="1 2">DSM 28286</strain>
    </source>
</reference>
<dbReference type="EMBL" id="FOXQ01000009">
    <property type="protein sequence ID" value="SFQ32621.1"/>
    <property type="molecule type" value="Genomic_DNA"/>
</dbReference>
<accession>A0A1I5XKX8</accession>
<dbReference type="STRING" id="1465490.SAMN05444277_10920"/>
<protein>
    <submittedName>
        <fullName evidence="1">Uncharacterized protein</fullName>
    </submittedName>
</protein>